<accession>A0A2W5VPG7</accession>
<feature type="region of interest" description="Disordered" evidence="1">
    <location>
        <begin position="61"/>
        <end position="80"/>
    </location>
</feature>
<comment type="caution">
    <text evidence="2">The sequence shown here is derived from an EMBL/GenBank/DDBJ whole genome shotgun (WGS) entry which is preliminary data.</text>
</comment>
<evidence type="ECO:0000313" key="2">
    <source>
        <dbReference type="EMBL" id="PZR37215.1"/>
    </source>
</evidence>
<dbReference type="Proteomes" id="UP000249393">
    <property type="component" value="Unassembled WGS sequence"/>
</dbReference>
<evidence type="ECO:0000256" key="1">
    <source>
        <dbReference type="SAM" id="MobiDB-lite"/>
    </source>
</evidence>
<reference evidence="2 3" key="1">
    <citation type="submission" date="2017-08" db="EMBL/GenBank/DDBJ databases">
        <title>Infants hospitalized years apart are colonized by the same room-sourced microbial strains.</title>
        <authorList>
            <person name="Brooks B."/>
            <person name="Olm M.R."/>
            <person name="Firek B.A."/>
            <person name="Baker R."/>
            <person name="Thomas B.C."/>
            <person name="Morowitz M.J."/>
            <person name="Banfield J.F."/>
        </authorList>
    </citation>
    <scope>NUCLEOTIDE SEQUENCE [LARGE SCALE GENOMIC DNA]</scope>
    <source>
        <strain evidence="2">S2_003_000_R2_4</strain>
    </source>
</reference>
<dbReference type="EMBL" id="QFQZ01000002">
    <property type="protein sequence ID" value="PZR37215.1"/>
    <property type="molecule type" value="Genomic_DNA"/>
</dbReference>
<dbReference type="AlphaFoldDB" id="A0A2W5VPG7"/>
<protein>
    <submittedName>
        <fullName evidence="2">Uncharacterized protein</fullName>
    </submittedName>
</protein>
<evidence type="ECO:0000313" key="3">
    <source>
        <dbReference type="Proteomes" id="UP000249393"/>
    </source>
</evidence>
<sequence>MIGSLPHWPAMMDLELACAYTQLGETQFKALSARYNVAPRDLGGIRGVRWRRSDLDRLIDSLPARGEPSDQDAAVDQAQAALQRVRKRAARR</sequence>
<organism evidence="2 3">
    <name type="scientific">Caulobacter segnis</name>
    <dbReference type="NCBI Taxonomy" id="88688"/>
    <lineage>
        <taxon>Bacteria</taxon>
        <taxon>Pseudomonadati</taxon>
        <taxon>Pseudomonadota</taxon>
        <taxon>Alphaproteobacteria</taxon>
        <taxon>Caulobacterales</taxon>
        <taxon>Caulobacteraceae</taxon>
        <taxon>Caulobacter</taxon>
    </lineage>
</organism>
<proteinExistence type="predicted"/>
<gene>
    <name evidence="2" type="ORF">DI526_01475</name>
</gene>
<feature type="compositionally biased region" description="Low complexity" evidence="1">
    <location>
        <begin position="71"/>
        <end position="80"/>
    </location>
</feature>
<name>A0A2W5VPG7_9CAUL</name>
<dbReference type="RefSeq" id="WP_304273246.1">
    <property type="nucleotide sequence ID" value="NZ_QFQZ01000002.1"/>
</dbReference>